<evidence type="ECO:0000313" key="1">
    <source>
        <dbReference type="EMBL" id="MEK7949433.1"/>
    </source>
</evidence>
<sequence length="320" mass="34250">MKATLLIIVLVAITTGWWQGQELSRLKQREAELRAVSGKTGAAVENGATKSSQREARPVLDGAGFVALIAKSLKEGVPLTEKERMLLRDQIAAASGHELKQWALMLRDSELPEEVKKDILVSIGPRVAESDPKLAAELVVDGNDGSPFRTVMRTWLSADAAAAAAWLEGISPPKFKNRGELDFPALLLAAKVAADPAGIDELLGADAKLCLSALWEFAATQTPGDLSNVLHRVSLDSKLPEGNRVHIIGGTLARHRDPAVARQILLDAGLPEEQFVKVAAEVIQSLDPAGKAAGIEWAEGLPDSSRRTGLLASLREGERH</sequence>
<evidence type="ECO:0008006" key="3">
    <source>
        <dbReference type="Google" id="ProtNLM"/>
    </source>
</evidence>
<proteinExistence type="predicted"/>
<dbReference type="Proteomes" id="UP001371305">
    <property type="component" value="Unassembled WGS sequence"/>
</dbReference>
<dbReference type="EMBL" id="JBBUKT010000001">
    <property type="protein sequence ID" value="MEK7949433.1"/>
    <property type="molecule type" value="Genomic_DNA"/>
</dbReference>
<name>A0ABU9APF2_9BACT</name>
<dbReference type="RefSeq" id="WP_341402850.1">
    <property type="nucleotide sequence ID" value="NZ_JBBUKT010000001.1"/>
</dbReference>
<protein>
    <recommendedName>
        <fullName evidence="3">HEAT repeat domain-containing protein</fullName>
    </recommendedName>
</protein>
<accession>A0ABU9APF2</accession>
<reference evidence="1 2" key="1">
    <citation type="submission" date="2024-04" db="EMBL/GenBank/DDBJ databases">
        <title>Luteolibacter sp. isolated from soil.</title>
        <authorList>
            <person name="An J."/>
        </authorList>
    </citation>
    <scope>NUCLEOTIDE SEQUENCE [LARGE SCALE GENOMIC DNA]</scope>
    <source>
        <strain evidence="1 2">Y139</strain>
    </source>
</reference>
<organism evidence="1 2">
    <name type="scientific">Luteolibacter soli</name>
    <dbReference type="NCBI Taxonomy" id="3135280"/>
    <lineage>
        <taxon>Bacteria</taxon>
        <taxon>Pseudomonadati</taxon>
        <taxon>Verrucomicrobiota</taxon>
        <taxon>Verrucomicrobiia</taxon>
        <taxon>Verrucomicrobiales</taxon>
        <taxon>Verrucomicrobiaceae</taxon>
        <taxon>Luteolibacter</taxon>
    </lineage>
</organism>
<gene>
    <name evidence="1" type="ORF">WKV53_02940</name>
</gene>
<comment type="caution">
    <text evidence="1">The sequence shown here is derived from an EMBL/GenBank/DDBJ whole genome shotgun (WGS) entry which is preliminary data.</text>
</comment>
<keyword evidence="2" id="KW-1185">Reference proteome</keyword>
<evidence type="ECO:0000313" key="2">
    <source>
        <dbReference type="Proteomes" id="UP001371305"/>
    </source>
</evidence>